<dbReference type="EMBL" id="BJCI01000150">
    <property type="protein sequence ID" value="GCL52643.1"/>
    <property type="molecule type" value="Genomic_DNA"/>
</dbReference>
<reference evidence="1 2" key="1">
    <citation type="submission" date="2019-02" db="EMBL/GenBank/DDBJ databases">
        <title>Draft genome sequence of Arthrospira platensis NIES-3804.</title>
        <authorList>
            <person name="Yamaguchi H."/>
            <person name="Suzuki S."/>
            <person name="Kawachi M."/>
        </authorList>
    </citation>
    <scope>NUCLEOTIDE SEQUENCE [LARGE SCALE GENOMIC DNA]</scope>
    <source>
        <strain evidence="1 2">NIES-3804</strain>
    </source>
</reference>
<dbReference type="Proteomes" id="UP000435041">
    <property type="component" value="Unassembled WGS sequence"/>
</dbReference>
<organism evidence="1 2">
    <name type="scientific">Microcystis aeruginosa NIES-3804</name>
    <dbReference type="NCBI Taxonomy" id="2517783"/>
    <lineage>
        <taxon>Bacteria</taxon>
        <taxon>Bacillati</taxon>
        <taxon>Cyanobacteriota</taxon>
        <taxon>Cyanophyceae</taxon>
        <taxon>Oscillatoriophycideae</taxon>
        <taxon>Chroococcales</taxon>
        <taxon>Microcystaceae</taxon>
        <taxon>Microcystis</taxon>
    </lineage>
</organism>
<proteinExistence type="predicted"/>
<protein>
    <submittedName>
        <fullName evidence="1">Uncharacterized protein</fullName>
    </submittedName>
</protein>
<gene>
    <name evidence="1" type="ORF">NIES3804_42370</name>
</gene>
<comment type="caution">
    <text evidence="1">The sequence shown here is derived from an EMBL/GenBank/DDBJ whole genome shotgun (WGS) entry which is preliminary data.</text>
</comment>
<evidence type="ECO:0000313" key="2">
    <source>
        <dbReference type="Proteomes" id="UP000435041"/>
    </source>
</evidence>
<dbReference type="AlphaFoldDB" id="A0A6H9G4Q7"/>
<dbReference type="Gene3D" id="3.90.20.10">
    <property type="match status" value="1"/>
</dbReference>
<name>A0A6H9G4Q7_MICAE</name>
<evidence type="ECO:0000313" key="1">
    <source>
        <dbReference type="EMBL" id="GCL52643.1"/>
    </source>
</evidence>
<sequence length="115" mass="13498">MRFGNRRPFYGGEDVKKTLENPRKSWQEVHLAIWLKKSLLSNETVTYSLEAVLREIKDSIKEVSQKVDSLEKKIVERFDKVDEGFDKIVDRLTKLEIGQVKLTEKVEGMDKRVRC</sequence>
<accession>A0A6H9G4Q7</accession>